<protein>
    <submittedName>
        <fullName evidence="4">Uncharacterized protein LOC107495679</fullName>
    </submittedName>
</protein>
<dbReference type="InterPro" id="IPR000477">
    <property type="entry name" value="RT_dom"/>
</dbReference>
<accession>A0A6P4E1J2</accession>
<keyword evidence="1" id="KW-0812">Transmembrane</keyword>
<evidence type="ECO:0000313" key="3">
    <source>
        <dbReference type="Proteomes" id="UP000515211"/>
    </source>
</evidence>
<gene>
    <name evidence="4" type="primary">LOC107495679</name>
</gene>
<proteinExistence type="predicted"/>
<dbReference type="AlphaFoldDB" id="A0A6P4E1J2"/>
<keyword evidence="3" id="KW-1185">Reference proteome</keyword>
<dbReference type="GeneID" id="107495679"/>
<dbReference type="PANTHER" id="PTHR33116:SF78">
    <property type="entry name" value="OS12G0587133 PROTEIN"/>
    <property type="match status" value="1"/>
</dbReference>
<feature type="domain" description="Reverse transcriptase" evidence="2">
    <location>
        <begin position="1"/>
        <end position="158"/>
    </location>
</feature>
<evidence type="ECO:0000256" key="1">
    <source>
        <dbReference type="SAM" id="Phobius"/>
    </source>
</evidence>
<sequence>MECVGTISMSVLINGSPTKLFRMERGPKQGDPLSLFLFVLVVDVLHRMIGEVVRNMRITPLLVERDNIELSHLQFADDNVLFCPPEEESIKNYKRLLRCYELMSGLSINFDKSSLIPINCEHQWVRNMCSLLGCKEATLPFRLRSLTAVPSAFYGSSVCVLSWQFHLRLFVTVPSAFRLYFLVTVLFVFLFDSSVCASFRLAAVPSALLSD</sequence>
<organism evidence="3 4">
    <name type="scientific">Arachis duranensis</name>
    <name type="common">Wild peanut</name>
    <dbReference type="NCBI Taxonomy" id="130453"/>
    <lineage>
        <taxon>Eukaryota</taxon>
        <taxon>Viridiplantae</taxon>
        <taxon>Streptophyta</taxon>
        <taxon>Embryophyta</taxon>
        <taxon>Tracheophyta</taxon>
        <taxon>Spermatophyta</taxon>
        <taxon>Magnoliopsida</taxon>
        <taxon>eudicotyledons</taxon>
        <taxon>Gunneridae</taxon>
        <taxon>Pentapetalae</taxon>
        <taxon>rosids</taxon>
        <taxon>fabids</taxon>
        <taxon>Fabales</taxon>
        <taxon>Fabaceae</taxon>
        <taxon>Papilionoideae</taxon>
        <taxon>50 kb inversion clade</taxon>
        <taxon>dalbergioids sensu lato</taxon>
        <taxon>Dalbergieae</taxon>
        <taxon>Pterocarpus clade</taxon>
        <taxon>Arachis</taxon>
    </lineage>
</organism>
<name>A0A6P4E1J2_ARADU</name>
<dbReference type="PROSITE" id="PS50878">
    <property type="entry name" value="RT_POL"/>
    <property type="match status" value="1"/>
</dbReference>
<dbReference type="KEGG" id="adu:107495679"/>
<dbReference type="RefSeq" id="XP_015972337.1">
    <property type="nucleotide sequence ID" value="XM_016116851.1"/>
</dbReference>
<keyword evidence="1" id="KW-0472">Membrane</keyword>
<feature type="transmembrane region" description="Helical" evidence="1">
    <location>
        <begin position="177"/>
        <end position="203"/>
    </location>
</feature>
<dbReference type="Proteomes" id="UP000515211">
    <property type="component" value="Chromosome 6"/>
</dbReference>
<dbReference type="Pfam" id="PF00078">
    <property type="entry name" value="RVT_1"/>
    <property type="match status" value="1"/>
</dbReference>
<dbReference type="SUPFAM" id="SSF56672">
    <property type="entry name" value="DNA/RNA polymerases"/>
    <property type="match status" value="1"/>
</dbReference>
<keyword evidence="1" id="KW-1133">Transmembrane helix</keyword>
<dbReference type="PANTHER" id="PTHR33116">
    <property type="entry name" value="REVERSE TRANSCRIPTASE ZINC-BINDING DOMAIN-CONTAINING PROTEIN-RELATED-RELATED"/>
    <property type="match status" value="1"/>
</dbReference>
<dbReference type="InterPro" id="IPR043502">
    <property type="entry name" value="DNA/RNA_pol_sf"/>
</dbReference>
<reference evidence="4" key="2">
    <citation type="submission" date="2025-08" db="UniProtKB">
        <authorList>
            <consortium name="RefSeq"/>
        </authorList>
    </citation>
    <scope>IDENTIFICATION</scope>
    <source>
        <tissue evidence="4">Whole plant</tissue>
    </source>
</reference>
<evidence type="ECO:0000313" key="4">
    <source>
        <dbReference type="RefSeq" id="XP_015972337.1"/>
    </source>
</evidence>
<reference evidence="3" key="1">
    <citation type="journal article" date="2016" name="Nat. Genet.">
        <title>The genome sequences of Arachis duranensis and Arachis ipaensis, the diploid ancestors of cultivated peanut.</title>
        <authorList>
            <person name="Bertioli D.J."/>
            <person name="Cannon S.B."/>
            <person name="Froenicke L."/>
            <person name="Huang G."/>
            <person name="Farmer A.D."/>
            <person name="Cannon E.K."/>
            <person name="Liu X."/>
            <person name="Gao D."/>
            <person name="Clevenger J."/>
            <person name="Dash S."/>
            <person name="Ren L."/>
            <person name="Moretzsohn M.C."/>
            <person name="Shirasawa K."/>
            <person name="Huang W."/>
            <person name="Vidigal B."/>
            <person name="Abernathy B."/>
            <person name="Chu Y."/>
            <person name="Niederhuth C.E."/>
            <person name="Umale P."/>
            <person name="Araujo A.C."/>
            <person name="Kozik A."/>
            <person name="Kim K.D."/>
            <person name="Burow M.D."/>
            <person name="Varshney R.K."/>
            <person name="Wang X."/>
            <person name="Zhang X."/>
            <person name="Barkley N."/>
            <person name="Guimaraes P.M."/>
            <person name="Isobe S."/>
            <person name="Guo B."/>
            <person name="Liao B."/>
            <person name="Stalker H.T."/>
            <person name="Schmitz R.J."/>
            <person name="Scheffler B.E."/>
            <person name="Leal-Bertioli S.C."/>
            <person name="Xun X."/>
            <person name="Jackson S.A."/>
            <person name="Michelmore R."/>
            <person name="Ozias-Akins P."/>
        </authorList>
    </citation>
    <scope>NUCLEOTIDE SEQUENCE [LARGE SCALE GENOMIC DNA]</scope>
    <source>
        <strain evidence="3">cv. V14167</strain>
    </source>
</reference>
<evidence type="ECO:0000259" key="2">
    <source>
        <dbReference type="PROSITE" id="PS50878"/>
    </source>
</evidence>